<dbReference type="AlphaFoldDB" id="A0A1C4Z7W8"/>
<dbReference type="InterPro" id="IPR000792">
    <property type="entry name" value="Tscrpt_reg_LuxR_C"/>
</dbReference>
<keyword evidence="1" id="KW-0805">Transcription regulation</keyword>
<dbReference type="InterPro" id="IPR016032">
    <property type="entry name" value="Sig_transdc_resp-reg_C-effctor"/>
</dbReference>
<dbReference type="PRINTS" id="PR00038">
    <property type="entry name" value="HTHLUXR"/>
</dbReference>
<dbReference type="PANTHER" id="PTHR44688:SF25">
    <property type="entry name" value="HTH LUXR-TYPE DOMAIN-CONTAINING PROTEIN"/>
    <property type="match status" value="1"/>
</dbReference>
<organism evidence="5 6">
    <name type="scientific">Micromonospora matsumotoense</name>
    <dbReference type="NCBI Taxonomy" id="121616"/>
    <lineage>
        <taxon>Bacteria</taxon>
        <taxon>Bacillati</taxon>
        <taxon>Actinomycetota</taxon>
        <taxon>Actinomycetes</taxon>
        <taxon>Micromonosporales</taxon>
        <taxon>Micromonosporaceae</taxon>
        <taxon>Micromonospora</taxon>
    </lineage>
</organism>
<name>A0A1C4Z7W8_9ACTN</name>
<dbReference type="GO" id="GO:0003677">
    <property type="term" value="F:DNA binding"/>
    <property type="evidence" value="ECO:0007669"/>
    <property type="project" value="UniProtKB-KW"/>
</dbReference>
<keyword evidence="6" id="KW-1185">Reference proteome</keyword>
<evidence type="ECO:0000256" key="2">
    <source>
        <dbReference type="ARBA" id="ARBA00023125"/>
    </source>
</evidence>
<dbReference type="CDD" id="cd06170">
    <property type="entry name" value="LuxR_C_like"/>
    <property type="match status" value="1"/>
</dbReference>
<evidence type="ECO:0000259" key="4">
    <source>
        <dbReference type="PROSITE" id="PS50043"/>
    </source>
</evidence>
<dbReference type="Pfam" id="PF00196">
    <property type="entry name" value="GerE"/>
    <property type="match status" value="1"/>
</dbReference>
<protein>
    <submittedName>
        <fullName evidence="5">Regulatory protein, luxR family</fullName>
    </submittedName>
</protein>
<evidence type="ECO:0000313" key="6">
    <source>
        <dbReference type="Proteomes" id="UP000198797"/>
    </source>
</evidence>
<dbReference type="EMBL" id="FMCU01000008">
    <property type="protein sequence ID" value="SCF29055.1"/>
    <property type="molecule type" value="Genomic_DNA"/>
</dbReference>
<keyword evidence="2" id="KW-0238">DNA-binding</keyword>
<keyword evidence="3" id="KW-0804">Transcription</keyword>
<accession>A0A1C4Z7W8</accession>
<feature type="domain" description="HTH luxR-type" evidence="4">
    <location>
        <begin position="145"/>
        <end position="210"/>
    </location>
</feature>
<evidence type="ECO:0000313" key="5">
    <source>
        <dbReference type="EMBL" id="SCF29055.1"/>
    </source>
</evidence>
<reference evidence="6" key="1">
    <citation type="submission" date="2016-06" db="EMBL/GenBank/DDBJ databases">
        <authorList>
            <person name="Varghese N."/>
            <person name="Submissions Spin"/>
        </authorList>
    </citation>
    <scope>NUCLEOTIDE SEQUENCE [LARGE SCALE GENOMIC DNA]</scope>
    <source>
        <strain evidence="6">DSM 44100</strain>
    </source>
</reference>
<evidence type="ECO:0000256" key="1">
    <source>
        <dbReference type="ARBA" id="ARBA00023015"/>
    </source>
</evidence>
<dbReference type="STRING" id="121616.GA0070216_108243"/>
<gene>
    <name evidence="5" type="ORF">GA0070216_108243</name>
</gene>
<dbReference type="GO" id="GO:0006355">
    <property type="term" value="P:regulation of DNA-templated transcription"/>
    <property type="evidence" value="ECO:0007669"/>
    <property type="project" value="InterPro"/>
</dbReference>
<sequence>MNGEQEGRTAFPTAHLVAPDAAIRAEVLAVLRQAGVTSVPEPHGSPDTVVVTAVAAVSEALVACPPQPWSGPRRTLVIADRFSPTDVARVLRSGILVMLRFTDATPSRLAAALQAARDGEVRLPHEVLVGVLGGAGTPDPAGTSRVAGRSPLTPRQTRVLALMAEGQDNATIARSLLCSNHTVKNVIYDMMGRLQVRNRAHAVACGVAAGLI</sequence>
<dbReference type="Proteomes" id="UP000198797">
    <property type="component" value="Unassembled WGS sequence"/>
</dbReference>
<dbReference type="RefSeq" id="WP_245722569.1">
    <property type="nucleotide sequence ID" value="NZ_FMCU01000008.1"/>
</dbReference>
<proteinExistence type="predicted"/>
<evidence type="ECO:0000256" key="3">
    <source>
        <dbReference type="ARBA" id="ARBA00023163"/>
    </source>
</evidence>
<dbReference type="InterPro" id="IPR036388">
    <property type="entry name" value="WH-like_DNA-bd_sf"/>
</dbReference>
<dbReference type="PROSITE" id="PS50043">
    <property type="entry name" value="HTH_LUXR_2"/>
    <property type="match status" value="1"/>
</dbReference>
<dbReference type="PANTHER" id="PTHR44688">
    <property type="entry name" value="DNA-BINDING TRANSCRIPTIONAL ACTIVATOR DEVR_DOSR"/>
    <property type="match status" value="1"/>
</dbReference>
<dbReference type="SMART" id="SM00421">
    <property type="entry name" value="HTH_LUXR"/>
    <property type="match status" value="1"/>
</dbReference>
<dbReference type="Gene3D" id="1.10.10.10">
    <property type="entry name" value="Winged helix-like DNA-binding domain superfamily/Winged helix DNA-binding domain"/>
    <property type="match status" value="1"/>
</dbReference>
<dbReference type="SUPFAM" id="SSF46894">
    <property type="entry name" value="C-terminal effector domain of the bipartite response regulators"/>
    <property type="match status" value="1"/>
</dbReference>